<evidence type="ECO:0000313" key="3">
    <source>
        <dbReference type="Proteomes" id="UP000001816"/>
    </source>
</evidence>
<dbReference type="Proteomes" id="UP000001816">
    <property type="component" value="Chromosome"/>
</dbReference>
<feature type="region of interest" description="Disordered" evidence="1">
    <location>
        <begin position="61"/>
        <end position="87"/>
    </location>
</feature>
<dbReference type="EMBL" id="AE005673">
    <property type="protein sequence ID" value="AAK23204.1"/>
    <property type="molecule type" value="Genomic_DNA"/>
</dbReference>
<gene>
    <name evidence="2" type="ordered locus">CC_1222</name>
</gene>
<sequence length="422" mass="45805">MRPRGGKAVVLSNLSDGLPERHARNVWREGAKGAGRAAHALVAATGTTAVQLAHMLQDRRKDAAIDSDSRTGQGQEFRPAGVDGAPDLGRLELAQPRQGHDKELETTFSQHAQKIAWTELAGGIELLDQGPLHFLAVLIAFDRSDSDIAFALVGGAQRFVDGGLHARRVELEARGQRIAKSPSDQKIELLGQIAGEFRVPGQRRPQRDHVARAIDQPAHGVGRDFRGVVGRQGGHHRRFVTADDRLNDRRLQIRPTGDLDLMLQRGLNQKADQIVVLQDGAAGDDRARDLDFIQRHDVDQGRRGPVRVGQTLGQTSADIALGLDHQGHEDRVQQGLDIGMGGLATRLARLAQVDDAAEQPLPIAGFATARQHHQRSDLDGLNGSASSNPEGPLRMTLRPSNENMLKQGKDADALLRVEMSQA</sequence>
<reference evidence="2 3" key="1">
    <citation type="journal article" date="2001" name="Proc. Natl. Acad. Sci. U.S.A.">
        <title>Complete genome sequence of Caulobacter crescentus.</title>
        <authorList>
            <person name="Nierman W.C."/>
            <person name="Feldblyum T.V."/>
            <person name="Laub M.T."/>
            <person name="Paulsen I.T."/>
            <person name="Nelson K.E."/>
            <person name="Eisen J.A."/>
            <person name="Heidelberg J.F."/>
            <person name="Alley M.R."/>
            <person name="Ohta N."/>
            <person name="Maddock J.R."/>
            <person name="Potocka I."/>
            <person name="Nelson W.C."/>
            <person name="Newton A."/>
            <person name="Stephens C."/>
            <person name="Phadke N.D."/>
            <person name="Ely B."/>
            <person name="DeBoy R.T."/>
            <person name="Dodson R.J."/>
            <person name="Durkin A.S."/>
            <person name="Gwinn M.L."/>
            <person name="Haft D.H."/>
            <person name="Kolonay J.F."/>
            <person name="Smit J."/>
            <person name="Craven M.B."/>
            <person name="Khouri H."/>
            <person name="Shetty J."/>
            <person name="Berry K."/>
            <person name="Utterback T."/>
            <person name="Tran K."/>
            <person name="Wolf A."/>
            <person name="Vamathevan J."/>
            <person name="Ermolaeva M."/>
            <person name="White O."/>
            <person name="Salzberg S.L."/>
            <person name="Venter J.C."/>
            <person name="Shapiro L."/>
            <person name="Fraser C.M."/>
        </authorList>
    </citation>
    <scope>NUCLEOTIDE SEQUENCE [LARGE SCALE GENOMIC DNA]</scope>
    <source>
        <strain evidence="3">ATCC 19089 / CB15</strain>
    </source>
</reference>
<evidence type="ECO:0000313" key="2">
    <source>
        <dbReference type="EMBL" id="AAK23204.1"/>
    </source>
</evidence>
<dbReference type="BioCyc" id="CAULO:CC1222-MONOMER"/>
<dbReference type="HOGENOM" id="CLU_650018_0_0_5"/>
<organism evidence="2 3">
    <name type="scientific">Caulobacter vibrioides (strain ATCC 19089 / CIP 103742 / CB 15)</name>
    <name type="common">Caulobacter crescentus</name>
    <dbReference type="NCBI Taxonomy" id="190650"/>
    <lineage>
        <taxon>Bacteria</taxon>
        <taxon>Pseudomonadati</taxon>
        <taxon>Pseudomonadota</taxon>
        <taxon>Alphaproteobacteria</taxon>
        <taxon>Caulobacterales</taxon>
        <taxon>Caulobacteraceae</taxon>
        <taxon>Caulobacter</taxon>
    </lineage>
</organism>
<dbReference type="PIR" id="H87400">
    <property type="entry name" value="H87400"/>
</dbReference>
<accession>Q9A8X6</accession>
<keyword evidence="3" id="KW-1185">Reference proteome</keyword>
<proteinExistence type="predicted"/>
<evidence type="ECO:0000256" key="1">
    <source>
        <dbReference type="SAM" id="MobiDB-lite"/>
    </source>
</evidence>
<dbReference type="KEGG" id="ccr:CC_1222"/>
<dbReference type="EnsemblBacteria" id="AAK23204">
    <property type="protein sequence ID" value="AAK23204"/>
    <property type="gene ID" value="CC_1222"/>
</dbReference>
<protein>
    <submittedName>
        <fullName evidence="2">Uncharacterized protein</fullName>
    </submittedName>
</protein>
<dbReference type="STRING" id="190650.CC_1222"/>
<feature type="region of interest" description="Disordered" evidence="1">
    <location>
        <begin position="370"/>
        <end position="392"/>
    </location>
</feature>
<dbReference type="AlphaFoldDB" id="Q9A8X6"/>
<name>Q9A8X6_CAUVC</name>